<dbReference type="Proteomes" id="UP000095284">
    <property type="component" value="Unplaced"/>
</dbReference>
<organism evidence="4 6">
    <name type="scientific">Bursaphelenchus xylophilus</name>
    <name type="common">Pinewood nematode worm</name>
    <name type="synonym">Aphelenchoides xylophilus</name>
    <dbReference type="NCBI Taxonomy" id="6326"/>
    <lineage>
        <taxon>Eukaryota</taxon>
        <taxon>Metazoa</taxon>
        <taxon>Ecdysozoa</taxon>
        <taxon>Nematoda</taxon>
        <taxon>Chromadorea</taxon>
        <taxon>Rhabditida</taxon>
        <taxon>Tylenchina</taxon>
        <taxon>Tylenchomorpha</taxon>
        <taxon>Aphelenchoidea</taxon>
        <taxon>Aphelenchoididae</taxon>
        <taxon>Bursaphelenchus</taxon>
    </lineage>
</organism>
<dbReference type="OrthoDB" id="10541927at2759"/>
<dbReference type="Proteomes" id="UP000582659">
    <property type="component" value="Unassembled WGS sequence"/>
</dbReference>
<evidence type="ECO:0000313" key="3">
    <source>
        <dbReference type="EMBL" id="CAG9105860.1"/>
    </source>
</evidence>
<dbReference type="Proteomes" id="UP000659654">
    <property type="component" value="Unassembled WGS sequence"/>
</dbReference>
<accession>A0A1I7SS01</accession>
<feature type="region of interest" description="Disordered" evidence="1">
    <location>
        <begin position="160"/>
        <end position="181"/>
    </location>
</feature>
<reference evidence="6" key="1">
    <citation type="submission" date="2016-11" db="UniProtKB">
        <authorList>
            <consortium name="WormBaseParasite"/>
        </authorList>
    </citation>
    <scope>IDENTIFICATION</scope>
</reference>
<dbReference type="WBParaSite" id="BXY_1581800.1">
    <property type="protein sequence ID" value="BXY_1581800.1"/>
    <property type="gene ID" value="BXY_1581800"/>
</dbReference>
<feature type="compositionally biased region" description="Low complexity" evidence="1">
    <location>
        <begin position="1"/>
        <end position="21"/>
    </location>
</feature>
<evidence type="ECO:0000256" key="1">
    <source>
        <dbReference type="SAM" id="MobiDB-lite"/>
    </source>
</evidence>
<evidence type="ECO:0000313" key="6">
    <source>
        <dbReference type="WBParaSite" id="BXY_1581800.1"/>
    </source>
</evidence>
<dbReference type="EMBL" id="CAJFCV020000003">
    <property type="protein sequence ID" value="CAG9105860.1"/>
    <property type="molecule type" value="Genomic_DNA"/>
</dbReference>
<gene>
    <name evidence="2" type="ORF">BXYJ_LOCUS5997</name>
</gene>
<proteinExistence type="predicted"/>
<protein>
    <submittedName>
        <fullName evidence="2">(pine wood nematode) hypothetical protein</fullName>
    </submittedName>
</protein>
<feature type="region of interest" description="Disordered" evidence="1">
    <location>
        <begin position="1"/>
        <end position="23"/>
    </location>
</feature>
<keyword evidence="5" id="KW-1185">Reference proteome</keyword>
<reference evidence="3" key="2">
    <citation type="submission" date="2020-08" db="EMBL/GenBank/DDBJ databases">
        <authorList>
            <person name="Kikuchi T."/>
        </authorList>
    </citation>
    <scope>NUCLEOTIDE SEQUENCE</scope>
    <source>
        <strain evidence="2">Ka4C1</strain>
    </source>
</reference>
<name>A0A1I7SS01_BURXY</name>
<dbReference type="EMBL" id="CAJFDI010000003">
    <property type="protein sequence ID" value="CAD5220075.1"/>
    <property type="molecule type" value="Genomic_DNA"/>
</dbReference>
<evidence type="ECO:0000313" key="4">
    <source>
        <dbReference type="Proteomes" id="UP000095284"/>
    </source>
</evidence>
<dbReference type="AlphaFoldDB" id="A0A1I7SS01"/>
<sequence length="207" mass="23832">MVWYSQPSAASSPQRPSSEYSDLSEYEEASYPCEDATHQHSIRNLDTPVELCGETHFPILEPKFHLHRLDDRKYAMAFTSERGLRVFAILIELIGDRIRVETTSYDHVHIPIYVNGFYERECRAIVDVYENYYKLSINGKTVLRRAHVRPFTKSCSCCSSPYDSDAELRSEEEDEESTVESSLKFYAPQKALSVAAMSSRKRRHSSS</sequence>
<evidence type="ECO:0000313" key="2">
    <source>
        <dbReference type="EMBL" id="CAD5220075.1"/>
    </source>
</evidence>
<evidence type="ECO:0000313" key="5">
    <source>
        <dbReference type="Proteomes" id="UP000659654"/>
    </source>
</evidence>